<dbReference type="InParanoid" id="A0A2P5EHE8"/>
<evidence type="ECO:0000313" key="1">
    <source>
        <dbReference type="EMBL" id="PON84977.1"/>
    </source>
</evidence>
<accession>A0A2P5EHE8</accession>
<proteinExistence type="predicted"/>
<organism evidence="1 2">
    <name type="scientific">Trema orientale</name>
    <name type="common">Charcoal tree</name>
    <name type="synonym">Celtis orientalis</name>
    <dbReference type="NCBI Taxonomy" id="63057"/>
    <lineage>
        <taxon>Eukaryota</taxon>
        <taxon>Viridiplantae</taxon>
        <taxon>Streptophyta</taxon>
        <taxon>Embryophyta</taxon>
        <taxon>Tracheophyta</taxon>
        <taxon>Spermatophyta</taxon>
        <taxon>Magnoliopsida</taxon>
        <taxon>eudicotyledons</taxon>
        <taxon>Gunneridae</taxon>
        <taxon>Pentapetalae</taxon>
        <taxon>rosids</taxon>
        <taxon>fabids</taxon>
        <taxon>Rosales</taxon>
        <taxon>Cannabaceae</taxon>
        <taxon>Trema</taxon>
    </lineage>
</organism>
<comment type="caution">
    <text evidence="1">The sequence shown here is derived from an EMBL/GenBank/DDBJ whole genome shotgun (WGS) entry which is preliminary data.</text>
</comment>
<protein>
    <submittedName>
        <fullName evidence="1">Uncharacterized protein</fullName>
    </submittedName>
</protein>
<keyword evidence="2" id="KW-1185">Reference proteome</keyword>
<dbReference type="Proteomes" id="UP000237000">
    <property type="component" value="Unassembled WGS sequence"/>
</dbReference>
<evidence type="ECO:0000313" key="2">
    <source>
        <dbReference type="Proteomes" id="UP000237000"/>
    </source>
</evidence>
<reference evidence="2" key="1">
    <citation type="submission" date="2016-06" db="EMBL/GenBank/DDBJ databases">
        <title>Parallel loss of symbiosis genes in relatives of nitrogen-fixing non-legume Parasponia.</title>
        <authorList>
            <person name="Van Velzen R."/>
            <person name="Holmer R."/>
            <person name="Bu F."/>
            <person name="Rutten L."/>
            <person name="Van Zeijl A."/>
            <person name="Liu W."/>
            <person name="Santuari L."/>
            <person name="Cao Q."/>
            <person name="Sharma T."/>
            <person name="Shen D."/>
            <person name="Roswanjaya Y."/>
            <person name="Wardhani T."/>
            <person name="Kalhor M.S."/>
            <person name="Jansen J."/>
            <person name="Van den Hoogen J."/>
            <person name="Gungor B."/>
            <person name="Hartog M."/>
            <person name="Hontelez J."/>
            <person name="Verver J."/>
            <person name="Yang W.-C."/>
            <person name="Schijlen E."/>
            <person name="Repin R."/>
            <person name="Schilthuizen M."/>
            <person name="Schranz E."/>
            <person name="Heidstra R."/>
            <person name="Miyata K."/>
            <person name="Fedorova E."/>
            <person name="Kohlen W."/>
            <person name="Bisseling T."/>
            <person name="Smit S."/>
            <person name="Geurts R."/>
        </authorList>
    </citation>
    <scope>NUCLEOTIDE SEQUENCE [LARGE SCALE GENOMIC DNA]</scope>
    <source>
        <strain evidence="2">cv. RG33-2</strain>
    </source>
</reference>
<sequence length="70" mass="7566">MDNVVDAVFSTPEGKKYLVPEVTTCPPAPIKQALKTQRSSVNVLAKKFKEALANEDDEVSTANQKTGQST</sequence>
<name>A0A2P5EHE8_TREOI</name>
<dbReference type="EMBL" id="JXTC01000154">
    <property type="protein sequence ID" value="PON84977.1"/>
    <property type="molecule type" value="Genomic_DNA"/>
</dbReference>
<gene>
    <name evidence="1" type="ORF">TorRG33x02_192290</name>
</gene>
<dbReference type="OrthoDB" id="10283212at2759"/>
<dbReference type="AlphaFoldDB" id="A0A2P5EHE8"/>